<evidence type="ECO:0000313" key="1">
    <source>
        <dbReference type="EMBL" id="KAF5352099.1"/>
    </source>
</evidence>
<gene>
    <name evidence="1" type="ORF">D9758_009384</name>
</gene>
<dbReference type="OrthoDB" id="3099184at2759"/>
<dbReference type="Proteomes" id="UP000559256">
    <property type="component" value="Unassembled WGS sequence"/>
</dbReference>
<organism evidence="1 2">
    <name type="scientific">Tetrapyrgos nigripes</name>
    <dbReference type="NCBI Taxonomy" id="182062"/>
    <lineage>
        <taxon>Eukaryota</taxon>
        <taxon>Fungi</taxon>
        <taxon>Dikarya</taxon>
        <taxon>Basidiomycota</taxon>
        <taxon>Agaricomycotina</taxon>
        <taxon>Agaricomycetes</taxon>
        <taxon>Agaricomycetidae</taxon>
        <taxon>Agaricales</taxon>
        <taxon>Marasmiineae</taxon>
        <taxon>Marasmiaceae</taxon>
        <taxon>Tetrapyrgos</taxon>
    </lineage>
</organism>
<comment type="caution">
    <text evidence="1">The sequence shown here is derived from an EMBL/GenBank/DDBJ whole genome shotgun (WGS) entry which is preliminary data.</text>
</comment>
<sequence length="169" mass="19132">MSVFTAFLKRIAFNYAHHQIASNGRLQLVDFIEETPIGPVYSAFDHDADQPSWFAVVCIIKYDDGSMDAGVMEGLKLLGKASHPEVVRPWSIFEETVEEVELAFLVIDHLNEYVPRPSTPIFWMSPRTESYSDGVMTPASSSDDLFGFENSKKEGKTKGFLGRMVRNWF</sequence>
<proteinExistence type="predicted"/>
<name>A0A8H5D1S2_9AGAR</name>
<keyword evidence="2" id="KW-1185">Reference proteome</keyword>
<reference evidence="1 2" key="1">
    <citation type="journal article" date="2020" name="ISME J.">
        <title>Uncovering the hidden diversity of litter-decomposition mechanisms in mushroom-forming fungi.</title>
        <authorList>
            <person name="Floudas D."/>
            <person name="Bentzer J."/>
            <person name="Ahren D."/>
            <person name="Johansson T."/>
            <person name="Persson P."/>
            <person name="Tunlid A."/>
        </authorList>
    </citation>
    <scope>NUCLEOTIDE SEQUENCE [LARGE SCALE GENOMIC DNA]</scope>
    <source>
        <strain evidence="1 2">CBS 291.85</strain>
    </source>
</reference>
<dbReference type="AlphaFoldDB" id="A0A8H5D1S2"/>
<protein>
    <submittedName>
        <fullName evidence="1">Uncharacterized protein</fullName>
    </submittedName>
</protein>
<evidence type="ECO:0000313" key="2">
    <source>
        <dbReference type="Proteomes" id="UP000559256"/>
    </source>
</evidence>
<accession>A0A8H5D1S2</accession>
<dbReference type="EMBL" id="JAACJM010000068">
    <property type="protein sequence ID" value="KAF5352099.1"/>
    <property type="molecule type" value="Genomic_DNA"/>
</dbReference>